<dbReference type="CDD" id="cd03034">
    <property type="entry name" value="ArsC_ArsC"/>
    <property type="match status" value="1"/>
</dbReference>
<evidence type="ECO:0000313" key="5">
    <source>
        <dbReference type="Proteomes" id="UP001597549"/>
    </source>
</evidence>
<sequence length="116" mass="13370">MITIYHNPRCTKSREGLCELENLNKSITVRKYLDEPFTKEELQGVLKKLGIKPLELVRTKEAIWTENYKGKEMSDDAIVDAMLAHPRLIERPIVVFGEKAIVARPTEKINELLSDF</sequence>
<dbReference type="EC" id="1.20.4.1" evidence="4"/>
<evidence type="ECO:0000256" key="2">
    <source>
        <dbReference type="ARBA" id="ARBA00023002"/>
    </source>
</evidence>
<dbReference type="PROSITE" id="PS51353">
    <property type="entry name" value="ARSC"/>
    <property type="match status" value="1"/>
</dbReference>
<accession>A0ABW5Z528</accession>
<dbReference type="InterPro" id="IPR006660">
    <property type="entry name" value="Arsenate_reductase-like"/>
</dbReference>
<keyword evidence="5" id="KW-1185">Reference proteome</keyword>
<dbReference type="InterPro" id="IPR036249">
    <property type="entry name" value="Thioredoxin-like_sf"/>
</dbReference>
<dbReference type="Pfam" id="PF03960">
    <property type="entry name" value="ArsC"/>
    <property type="match status" value="1"/>
</dbReference>
<proteinExistence type="inferred from homology"/>
<name>A0ABW5Z528_9FLAO</name>
<dbReference type="RefSeq" id="WP_379804645.1">
    <property type="nucleotide sequence ID" value="NZ_JBHUOL010000006.1"/>
</dbReference>
<evidence type="ECO:0000313" key="4">
    <source>
        <dbReference type="EMBL" id="MFD2907869.1"/>
    </source>
</evidence>
<dbReference type="Proteomes" id="UP001597549">
    <property type="component" value="Unassembled WGS sequence"/>
</dbReference>
<dbReference type="InterPro" id="IPR006659">
    <property type="entry name" value="Arsenate_reductase"/>
</dbReference>
<reference evidence="5" key="1">
    <citation type="journal article" date="2019" name="Int. J. Syst. Evol. Microbiol.">
        <title>The Global Catalogue of Microorganisms (GCM) 10K type strain sequencing project: providing services to taxonomists for standard genome sequencing and annotation.</title>
        <authorList>
            <consortium name="The Broad Institute Genomics Platform"/>
            <consortium name="The Broad Institute Genome Sequencing Center for Infectious Disease"/>
            <person name="Wu L."/>
            <person name="Ma J."/>
        </authorList>
    </citation>
    <scope>NUCLEOTIDE SEQUENCE [LARGE SCALE GENOMIC DNA]</scope>
    <source>
        <strain evidence="5">KCTC 52644</strain>
    </source>
</reference>
<organism evidence="4 5">
    <name type="scientific">Flavobacterium ardleyense</name>
    <dbReference type="NCBI Taxonomy" id="2038737"/>
    <lineage>
        <taxon>Bacteria</taxon>
        <taxon>Pseudomonadati</taxon>
        <taxon>Bacteroidota</taxon>
        <taxon>Flavobacteriia</taxon>
        <taxon>Flavobacteriales</taxon>
        <taxon>Flavobacteriaceae</taxon>
        <taxon>Flavobacterium</taxon>
    </lineage>
</organism>
<comment type="caution">
    <text evidence="4">The sequence shown here is derived from an EMBL/GenBank/DDBJ whole genome shotgun (WGS) entry which is preliminary data.</text>
</comment>
<dbReference type="NCBIfam" id="TIGR00014">
    <property type="entry name" value="arsC"/>
    <property type="match status" value="1"/>
</dbReference>
<keyword evidence="2 4" id="KW-0560">Oxidoreductase</keyword>
<dbReference type="EMBL" id="JBHUOL010000006">
    <property type="protein sequence ID" value="MFD2907869.1"/>
    <property type="molecule type" value="Genomic_DNA"/>
</dbReference>
<dbReference type="PANTHER" id="PTHR30041">
    <property type="entry name" value="ARSENATE REDUCTASE"/>
    <property type="match status" value="1"/>
</dbReference>
<evidence type="ECO:0000256" key="3">
    <source>
        <dbReference type="PROSITE-ProRule" id="PRU01282"/>
    </source>
</evidence>
<protein>
    <submittedName>
        <fullName evidence="4">Arsenate reductase (Glutaredoxin)</fullName>
        <ecNumber evidence="4">1.20.4.1</ecNumber>
    </submittedName>
</protein>
<dbReference type="SUPFAM" id="SSF52833">
    <property type="entry name" value="Thioredoxin-like"/>
    <property type="match status" value="1"/>
</dbReference>
<evidence type="ECO:0000256" key="1">
    <source>
        <dbReference type="ARBA" id="ARBA00007198"/>
    </source>
</evidence>
<dbReference type="GO" id="GO:0008794">
    <property type="term" value="F:arsenate reductase (glutaredoxin) activity"/>
    <property type="evidence" value="ECO:0007669"/>
    <property type="project" value="UniProtKB-EC"/>
</dbReference>
<comment type="similarity">
    <text evidence="1 3">Belongs to the ArsC family.</text>
</comment>
<dbReference type="PANTHER" id="PTHR30041:SF4">
    <property type="entry name" value="ARSENATE REDUCTASE"/>
    <property type="match status" value="1"/>
</dbReference>
<dbReference type="Gene3D" id="3.40.30.10">
    <property type="entry name" value="Glutaredoxin"/>
    <property type="match status" value="1"/>
</dbReference>
<gene>
    <name evidence="4" type="primary">arsC</name>
    <name evidence="4" type="ORF">ACFSX9_03880</name>
</gene>